<dbReference type="SUPFAM" id="SSF48403">
    <property type="entry name" value="Ankyrin repeat"/>
    <property type="match status" value="1"/>
</dbReference>
<accession>A0AAV2AI34</accession>
<dbReference type="PANTHER" id="PTHR24171:SF9">
    <property type="entry name" value="ANKYRIN REPEAT DOMAIN-CONTAINING PROTEIN 39"/>
    <property type="match status" value="1"/>
</dbReference>
<evidence type="ECO:0000313" key="14">
    <source>
        <dbReference type="Proteomes" id="UP001497382"/>
    </source>
</evidence>
<evidence type="ECO:0000256" key="4">
    <source>
        <dbReference type="ARBA" id="ARBA00022525"/>
    </source>
</evidence>
<dbReference type="Proteomes" id="UP001497382">
    <property type="component" value="Unassembled WGS sequence"/>
</dbReference>
<dbReference type="EMBL" id="CAXIEN010000170">
    <property type="protein sequence ID" value="CAL1283689.1"/>
    <property type="molecule type" value="Genomic_DNA"/>
</dbReference>
<feature type="repeat" description="ANK" evidence="12">
    <location>
        <begin position="74"/>
        <end position="106"/>
    </location>
</feature>
<keyword evidence="3" id="KW-0268">Exocytosis</keyword>
<keyword evidence="9" id="KW-0638">Presynaptic neurotoxin</keyword>
<evidence type="ECO:0000313" key="13">
    <source>
        <dbReference type="EMBL" id="CAL1283689.1"/>
    </source>
</evidence>
<evidence type="ECO:0000256" key="5">
    <source>
        <dbReference type="ARBA" id="ARBA00022537"/>
    </source>
</evidence>
<keyword evidence="7" id="KW-0528">Neurotoxin</keyword>
<keyword evidence="8" id="KW-0677">Repeat</keyword>
<keyword evidence="11" id="KW-0472">Membrane</keyword>
<protein>
    <submittedName>
        <fullName evidence="13">Uncharacterized protein</fullName>
    </submittedName>
</protein>
<evidence type="ECO:0000256" key="12">
    <source>
        <dbReference type="PROSITE-ProRule" id="PRU00023"/>
    </source>
</evidence>
<comment type="subcellular location">
    <subcellularLocation>
        <location evidence="2">Secreted</location>
    </subcellularLocation>
    <subcellularLocation>
        <location evidence="1">Target cell membrane</location>
    </subcellularLocation>
</comment>
<evidence type="ECO:0000256" key="11">
    <source>
        <dbReference type="ARBA" id="ARBA00023298"/>
    </source>
</evidence>
<keyword evidence="14" id="KW-1185">Reference proteome</keyword>
<dbReference type="GO" id="GO:0006887">
    <property type="term" value="P:exocytosis"/>
    <property type="evidence" value="ECO:0007669"/>
    <property type="project" value="UniProtKB-KW"/>
</dbReference>
<dbReference type="Pfam" id="PF12796">
    <property type="entry name" value="Ank_2"/>
    <property type="match status" value="2"/>
</dbReference>
<dbReference type="InterPro" id="IPR002110">
    <property type="entry name" value="Ankyrin_rpt"/>
</dbReference>
<dbReference type="InterPro" id="IPR036770">
    <property type="entry name" value="Ankyrin_rpt-contain_sf"/>
</dbReference>
<dbReference type="SMART" id="SM00248">
    <property type="entry name" value="ANK"/>
    <property type="match status" value="5"/>
</dbReference>
<keyword evidence="11" id="KW-1053">Target membrane</keyword>
<organism evidence="13 14">
    <name type="scientific">Larinioides sclopetarius</name>
    <dbReference type="NCBI Taxonomy" id="280406"/>
    <lineage>
        <taxon>Eukaryota</taxon>
        <taxon>Metazoa</taxon>
        <taxon>Ecdysozoa</taxon>
        <taxon>Arthropoda</taxon>
        <taxon>Chelicerata</taxon>
        <taxon>Arachnida</taxon>
        <taxon>Araneae</taxon>
        <taxon>Araneomorphae</taxon>
        <taxon>Entelegynae</taxon>
        <taxon>Araneoidea</taxon>
        <taxon>Araneidae</taxon>
        <taxon>Larinioides</taxon>
    </lineage>
</organism>
<evidence type="ECO:0000256" key="9">
    <source>
        <dbReference type="ARBA" id="ARBA00023028"/>
    </source>
</evidence>
<evidence type="ECO:0000256" key="6">
    <source>
        <dbReference type="ARBA" id="ARBA00022656"/>
    </source>
</evidence>
<dbReference type="PROSITE" id="PS50088">
    <property type="entry name" value="ANK_REPEAT"/>
    <property type="match status" value="4"/>
</dbReference>
<dbReference type="GO" id="GO:0005576">
    <property type="term" value="C:extracellular region"/>
    <property type="evidence" value="ECO:0007669"/>
    <property type="project" value="UniProtKB-SubCell"/>
</dbReference>
<feature type="repeat" description="ANK" evidence="12">
    <location>
        <begin position="152"/>
        <end position="184"/>
    </location>
</feature>
<dbReference type="GO" id="GO:0044231">
    <property type="term" value="C:host cell presynaptic membrane"/>
    <property type="evidence" value="ECO:0007669"/>
    <property type="project" value="UniProtKB-KW"/>
</dbReference>
<keyword evidence="4" id="KW-0964">Secreted</keyword>
<proteinExistence type="predicted"/>
<evidence type="ECO:0000256" key="8">
    <source>
        <dbReference type="ARBA" id="ARBA00022737"/>
    </source>
</evidence>
<reference evidence="13 14" key="1">
    <citation type="submission" date="2024-04" db="EMBL/GenBank/DDBJ databases">
        <authorList>
            <person name="Rising A."/>
            <person name="Reimegard J."/>
            <person name="Sonavane S."/>
            <person name="Akerstrom W."/>
            <person name="Nylinder S."/>
            <person name="Hedman E."/>
            <person name="Kallberg Y."/>
        </authorList>
    </citation>
    <scope>NUCLEOTIDE SEQUENCE [LARGE SCALE GENOMIC DNA]</scope>
</reference>
<dbReference type="GO" id="GO:0044218">
    <property type="term" value="C:other organism cell membrane"/>
    <property type="evidence" value="ECO:0007669"/>
    <property type="project" value="UniProtKB-KW"/>
</dbReference>
<comment type="caution">
    <text evidence="13">The sequence shown here is derived from an EMBL/GenBank/DDBJ whole genome shotgun (WGS) entry which is preliminary data.</text>
</comment>
<dbReference type="Gene3D" id="1.25.40.20">
    <property type="entry name" value="Ankyrin repeat-containing domain"/>
    <property type="match status" value="3"/>
</dbReference>
<keyword evidence="5" id="KW-1052">Target cell membrane</keyword>
<dbReference type="PANTHER" id="PTHR24171">
    <property type="entry name" value="ANKYRIN REPEAT DOMAIN-CONTAINING PROTEIN 39-RELATED"/>
    <property type="match status" value="1"/>
</dbReference>
<evidence type="ECO:0000256" key="3">
    <source>
        <dbReference type="ARBA" id="ARBA00022483"/>
    </source>
</evidence>
<gene>
    <name evidence="13" type="ORF">LARSCL_LOCUS12756</name>
</gene>
<evidence type="ECO:0000256" key="2">
    <source>
        <dbReference type="ARBA" id="ARBA00004613"/>
    </source>
</evidence>
<sequence length="402" mass="45515">MSITVPSIHHHILFHRHGYGLNLSHQFPNYREDPNAYNSYGTTPLHVLCLTNDCCQAAEELIKSGAQVNAANHFGCTPLHFAVIHRNEWMVQILMEYGADVNLQDMNGNTALHFAVRNSQTLLYLPEYQTGDLWIVQKLISKGADIDVFNKDNETPLMWAIKEDNMDIVKELLAFGANVNTRRAGLETCLHVAAKNIKLNSDILIELVKHGACINCPDQYGETALDVLLQSRNPGHGFKSAKALIRVATLVNFEHEVDFRVTKESLSLNEFIHKCSEEVLSMKSIVYTENFSLCHFALNGEYNINRINSFEEGIFDKVLDTLSDYTFPIYHDVIVANFKRSYLCQKVQKLHIYARNERSDANISLNHDVISKISCSLSDGDLFNFIRAYTKSIGSKSDILQN</sequence>
<dbReference type="GO" id="GO:0090729">
    <property type="term" value="F:toxin activity"/>
    <property type="evidence" value="ECO:0007669"/>
    <property type="project" value="UniProtKB-KW"/>
</dbReference>
<evidence type="ECO:0000256" key="1">
    <source>
        <dbReference type="ARBA" id="ARBA00004175"/>
    </source>
</evidence>
<feature type="repeat" description="ANK" evidence="12">
    <location>
        <begin position="107"/>
        <end position="151"/>
    </location>
</feature>
<evidence type="ECO:0000256" key="7">
    <source>
        <dbReference type="ARBA" id="ARBA00022699"/>
    </source>
</evidence>
<feature type="repeat" description="ANK" evidence="12">
    <location>
        <begin position="40"/>
        <end position="73"/>
    </location>
</feature>
<dbReference type="AlphaFoldDB" id="A0AAV2AI34"/>
<keyword evidence="6" id="KW-0800">Toxin</keyword>
<keyword evidence="10 12" id="KW-0040">ANK repeat</keyword>
<dbReference type="PROSITE" id="PS50297">
    <property type="entry name" value="ANK_REP_REGION"/>
    <property type="match status" value="4"/>
</dbReference>
<evidence type="ECO:0000256" key="10">
    <source>
        <dbReference type="ARBA" id="ARBA00023043"/>
    </source>
</evidence>
<name>A0AAV2AI34_9ARAC</name>